<feature type="transmembrane region" description="Helical" evidence="6">
    <location>
        <begin position="166"/>
        <end position="183"/>
    </location>
</feature>
<keyword evidence="3 6" id="KW-0812">Transmembrane</keyword>
<feature type="transmembrane region" description="Helical" evidence="6">
    <location>
        <begin position="217"/>
        <end position="237"/>
    </location>
</feature>
<evidence type="ECO:0000256" key="5">
    <source>
        <dbReference type="ARBA" id="ARBA00023136"/>
    </source>
</evidence>
<dbReference type="GO" id="GO:0031267">
    <property type="term" value="F:small GTPase binding"/>
    <property type="evidence" value="ECO:0007669"/>
    <property type="project" value="InterPro"/>
</dbReference>
<proteinExistence type="inferred from homology"/>
<feature type="transmembrane region" description="Helical" evidence="6">
    <location>
        <begin position="190"/>
        <end position="211"/>
    </location>
</feature>
<dbReference type="InterPro" id="IPR006977">
    <property type="entry name" value="Yip1_dom"/>
</dbReference>
<evidence type="ECO:0000256" key="1">
    <source>
        <dbReference type="ARBA" id="ARBA00004141"/>
    </source>
</evidence>
<evidence type="ECO:0000256" key="3">
    <source>
        <dbReference type="ARBA" id="ARBA00022692"/>
    </source>
</evidence>
<reference evidence="8" key="1">
    <citation type="submission" date="2021-01" db="EMBL/GenBank/DDBJ databases">
        <authorList>
            <person name="Corre E."/>
            <person name="Pelletier E."/>
            <person name="Niang G."/>
            <person name="Scheremetjew M."/>
            <person name="Finn R."/>
            <person name="Kale V."/>
            <person name="Holt S."/>
            <person name="Cochrane G."/>
            <person name="Meng A."/>
            <person name="Brown T."/>
            <person name="Cohen L."/>
        </authorList>
    </citation>
    <scope>NUCLEOTIDE SEQUENCE</scope>
    <source>
        <strain evidence="8">CCMP1381</strain>
    </source>
</reference>
<dbReference type="EMBL" id="HBGS01008193">
    <property type="protein sequence ID" value="CAD9381113.1"/>
    <property type="molecule type" value="Transcribed_RNA"/>
</dbReference>
<feature type="domain" description="Yip1" evidence="7">
    <location>
        <begin position="82"/>
        <end position="229"/>
    </location>
</feature>
<evidence type="ECO:0000256" key="4">
    <source>
        <dbReference type="ARBA" id="ARBA00022989"/>
    </source>
</evidence>
<feature type="transmembrane region" description="Helical" evidence="6">
    <location>
        <begin position="93"/>
        <end position="113"/>
    </location>
</feature>
<evidence type="ECO:0000256" key="6">
    <source>
        <dbReference type="RuleBase" id="RU361264"/>
    </source>
</evidence>
<dbReference type="Pfam" id="PF04893">
    <property type="entry name" value="Yip1"/>
    <property type="match status" value="1"/>
</dbReference>
<evidence type="ECO:0000259" key="7">
    <source>
        <dbReference type="Pfam" id="PF04893"/>
    </source>
</evidence>
<dbReference type="GO" id="GO:0016192">
    <property type="term" value="P:vesicle-mediated transport"/>
    <property type="evidence" value="ECO:0007669"/>
    <property type="project" value="InterPro"/>
</dbReference>
<dbReference type="GO" id="GO:0000139">
    <property type="term" value="C:Golgi membrane"/>
    <property type="evidence" value="ECO:0007669"/>
    <property type="project" value="UniProtKB-SubCell"/>
</dbReference>
<dbReference type="PANTHER" id="PTHR12822">
    <property type="entry name" value="PROTEIN YIPF"/>
    <property type="match status" value="1"/>
</dbReference>
<evidence type="ECO:0000313" key="8">
    <source>
        <dbReference type="EMBL" id="CAD9381113.1"/>
    </source>
</evidence>
<organism evidence="8">
    <name type="scientific">Octactis speculum</name>
    <dbReference type="NCBI Taxonomy" id="3111310"/>
    <lineage>
        <taxon>Eukaryota</taxon>
        <taxon>Sar</taxon>
        <taxon>Stramenopiles</taxon>
        <taxon>Ochrophyta</taxon>
        <taxon>Dictyochophyceae</taxon>
        <taxon>Dictyochales</taxon>
        <taxon>Dictyochaceae</taxon>
        <taxon>Octactis</taxon>
    </lineage>
</organism>
<feature type="transmembrane region" description="Helical" evidence="6">
    <location>
        <begin position="125"/>
        <end position="146"/>
    </location>
</feature>
<dbReference type="AlphaFoldDB" id="A0A7S2AYN4"/>
<comment type="subcellular location">
    <subcellularLocation>
        <location evidence="6">Golgi apparatus membrane</location>
        <topology evidence="6">Multi-pass membrane protein</topology>
    </subcellularLocation>
    <subcellularLocation>
        <location evidence="1">Membrane</location>
        <topology evidence="1">Multi-pass membrane protein</topology>
    </subcellularLocation>
</comment>
<name>A0A7S2AYN4_9STRA</name>
<protein>
    <recommendedName>
        <fullName evidence="6">Protein YIPF</fullName>
    </recommendedName>
</protein>
<keyword evidence="4 6" id="KW-1133">Transmembrane helix</keyword>
<accession>A0A7S2AYN4</accession>
<gene>
    <name evidence="8" type="ORF">DSPE1174_LOCUS4274</name>
</gene>
<dbReference type="PANTHER" id="PTHR12822:SF2">
    <property type="entry name" value="PROTEIN YIPF"/>
    <property type="match status" value="1"/>
</dbReference>
<comment type="similarity">
    <text evidence="2 6">Belongs to the YIP1 family.</text>
</comment>
<sequence>MMAHEDDQMNNHSPEVLLEDGDRMTAFEDEEDSLITRDKTKEPFGLCGCFTIQYYQPFFDVDTVQVFTRLLNTTKFYKKEPTFLTTVTARPDAYGPFWTAATLIFIISATSNLSGYLSKGYTYDFQVVTFCVCLVYGYLVLAPLIVWATLKYGSGTVMDLMPLQCLYGYSLVYYIPFTFIAVWKPIAWTALALALTGSTLLLLRSLVPVFGSTNKPFNRAVPITIVIALQIGFMFCVKLKFYNH</sequence>
<dbReference type="InterPro" id="IPR039765">
    <property type="entry name" value="Yip5/YIPF1/YIPF2"/>
</dbReference>
<keyword evidence="5 6" id="KW-0472">Membrane</keyword>
<evidence type="ECO:0000256" key="2">
    <source>
        <dbReference type="ARBA" id="ARBA00010596"/>
    </source>
</evidence>